<dbReference type="Proteomes" id="UP000479526">
    <property type="component" value="Unassembled WGS sequence"/>
</dbReference>
<reference evidence="1 2" key="1">
    <citation type="submission" date="2020-01" db="EMBL/GenBank/DDBJ databases">
        <title>Herbidospora sp. NEAU-GS84 nov., a novel actinomycete isolated from soil.</title>
        <authorList>
            <person name="Han L."/>
        </authorList>
    </citation>
    <scope>NUCLEOTIDE SEQUENCE [LARGE SCALE GENOMIC DNA]</scope>
    <source>
        <strain evidence="1 2">NEAU-GS84</strain>
    </source>
</reference>
<dbReference type="InterPro" id="IPR019587">
    <property type="entry name" value="Polyketide_cyclase/dehydratase"/>
</dbReference>
<dbReference type="Pfam" id="PF10604">
    <property type="entry name" value="Polyketide_cyc2"/>
    <property type="match status" value="1"/>
</dbReference>
<comment type="caution">
    <text evidence="1">The sequence shown here is derived from an EMBL/GenBank/DDBJ whole genome shotgun (WGS) entry which is preliminary data.</text>
</comment>
<dbReference type="EMBL" id="WXEW01000012">
    <property type="protein sequence ID" value="NAS26839.1"/>
    <property type="molecule type" value="Genomic_DNA"/>
</dbReference>
<dbReference type="RefSeq" id="WP_161483821.1">
    <property type="nucleotide sequence ID" value="NZ_WXEW01000012.1"/>
</dbReference>
<dbReference type="InterPro" id="IPR023393">
    <property type="entry name" value="START-like_dom_sf"/>
</dbReference>
<accession>A0A7C9K1G2</accession>
<gene>
    <name evidence="1" type="ORF">GT755_34870</name>
</gene>
<keyword evidence="2" id="KW-1185">Reference proteome</keyword>
<dbReference type="SUPFAM" id="SSF55961">
    <property type="entry name" value="Bet v1-like"/>
    <property type="match status" value="1"/>
</dbReference>
<sequence length="150" mass="16487">MKARCHLTGSFEVALPPEEAFHLFTPVGERAWVDGWDPVFPDPTGETDDTLPGTVFQTHADGDATTWVVLERRRGQMMSYARLTPGHRAGTVTVTLAPASAQITEVTVTYDLTALTETAQAELEAFAEGYSAFMRSWHDTIAKHLSPQSH</sequence>
<name>A0A7C9K1G2_9ACTN</name>
<evidence type="ECO:0000313" key="2">
    <source>
        <dbReference type="Proteomes" id="UP000479526"/>
    </source>
</evidence>
<organism evidence="1 2">
    <name type="scientific">Herbidospora solisilvae</name>
    <dbReference type="NCBI Taxonomy" id="2696284"/>
    <lineage>
        <taxon>Bacteria</taxon>
        <taxon>Bacillati</taxon>
        <taxon>Actinomycetota</taxon>
        <taxon>Actinomycetes</taxon>
        <taxon>Streptosporangiales</taxon>
        <taxon>Streptosporangiaceae</taxon>
        <taxon>Herbidospora</taxon>
    </lineage>
</organism>
<dbReference type="AlphaFoldDB" id="A0A7C9K1G2"/>
<proteinExistence type="predicted"/>
<protein>
    <submittedName>
        <fullName evidence="1">SRPBCC family protein</fullName>
    </submittedName>
</protein>
<evidence type="ECO:0000313" key="1">
    <source>
        <dbReference type="EMBL" id="NAS26839.1"/>
    </source>
</evidence>
<dbReference type="Gene3D" id="3.30.530.20">
    <property type="match status" value="1"/>
</dbReference>